<keyword evidence="2 3" id="KW-0002">3D-structure</keyword>
<sequence length="214" mass="23666">SMKKIDPLASTVVVRDGDLSSSFLAAARQCGRVTIDTETTGLSPKIDGLCTVQLHVPGVGTEIVRVDPTLQPTRLLQVLAAEEIVKGFHHAVFDLGFLRHTFQSKARSVVCSKVAAKILWPHDKDRQSLAGLAHLLLGVVLDKTPRLSDWSQPELTKTQVHYAAVDVEILPPILDELDRLLSERQLRELAVACWHHIPAHVELLEHNLGDVFTY</sequence>
<evidence type="ECO:0000313" key="3">
    <source>
        <dbReference type="PDB" id="9F7J"/>
    </source>
</evidence>
<accession>A0ABF7PQA7</accession>
<dbReference type="InterPro" id="IPR002562">
    <property type="entry name" value="3'-5'_exonuclease_dom"/>
</dbReference>
<organism evidence="3">
    <name type="scientific">Rhodococcus ruber</name>
    <dbReference type="NCBI Taxonomy" id="1830"/>
    <lineage>
        <taxon>Bacteria</taxon>
        <taxon>Bacillati</taxon>
        <taxon>Actinomycetota</taxon>
        <taxon>Actinomycetes</taxon>
        <taxon>Mycobacteriales</taxon>
        <taxon>Nocardiaceae</taxon>
        <taxon>Rhodococcus</taxon>
    </lineage>
</organism>
<dbReference type="SUPFAM" id="SSF53098">
    <property type="entry name" value="Ribonuclease H-like"/>
    <property type="match status" value="1"/>
</dbReference>
<dbReference type="Pfam" id="PF01612">
    <property type="entry name" value="DNA_pol_A_exo1"/>
    <property type="match status" value="1"/>
</dbReference>
<dbReference type="PDB" id="9F7D">
    <property type="method" value="X-ray"/>
    <property type="resolution" value="2.00 A"/>
    <property type="chains" value="A=1-214"/>
</dbReference>
<dbReference type="InterPro" id="IPR012337">
    <property type="entry name" value="RNaseH-like_sf"/>
</dbReference>
<dbReference type="Gene3D" id="3.30.420.10">
    <property type="entry name" value="Ribonuclease H-like superfamily/Ribonuclease H"/>
    <property type="match status" value="1"/>
</dbReference>
<name>A0ABF7PQA7_9NOCA</name>
<evidence type="ECO:0000313" key="2">
    <source>
        <dbReference type="PDB" id="9F7D"/>
    </source>
</evidence>
<proteinExistence type="evidence at protein level"/>
<evidence type="ECO:0000259" key="1">
    <source>
        <dbReference type="SMART" id="SM00474"/>
    </source>
</evidence>
<feature type="domain" description="3'-5' exonuclease" evidence="1">
    <location>
        <begin position="11"/>
        <end position="182"/>
    </location>
</feature>
<dbReference type="SMART" id="SM00474">
    <property type="entry name" value="35EXOc"/>
    <property type="match status" value="1"/>
</dbReference>
<reference evidence="2 3" key="1">
    <citation type="journal article" date="2025" name="Nucleic Acids Res.">
        <title>Structural and bioinformatics analyses identify deoxydinucleotide-specific nucleases and their association with genomic islands in gram-positive bacteria.</title>
        <authorList>
            <person name="Mortensen S."/>
            <person name="Kuncova S."/>
            <person name="Lormand J.D."/>
            <person name="Myers T.M."/>
            <person name="Kim S.K."/>
            <person name="Lee V.T."/>
            <person name="Winkler W.C."/>
            <person name="Sondermann H."/>
        </authorList>
    </citation>
    <scope>X-RAY CRYSTALLOGRAPHY (1.72 ANGSTROMS)</scope>
</reference>
<dbReference type="InterPro" id="IPR051086">
    <property type="entry name" value="RNase_D-like"/>
</dbReference>
<dbReference type="InterPro" id="IPR036397">
    <property type="entry name" value="RNaseH_sf"/>
</dbReference>
<dbReference type="PDB" id="9F7J">
    <property type="method" value="X-ray"/>
    <property type="resolution" value="1.72 A"/>
    <property type="chains" value="A=1-214"/>
</dbReference>
<dbReference type="PANTHER" id="PTHR47649">
    <property type="entry name" value="RIBONUCLEASE D"/>
    <property type="match status" value="1"/>
</dbReference>
<protein>
    <submittedName>
        <fullName evidence="2 3">diDNase</fullName>
    </submittedName>
</protein>
<dbReference type="PANTHER" id="PTHR47649:SF1">
    <property type="entry name" value="RIBONUCLEASE D"/>
    <property type="match status" value="1"/>
</dbReference>
<dbReference type="AlphaFoldDB" id="A0ABF7PQA7"/>